<organism evidence="3 4">
    <name type="scientific">Seminavis robusta</name>
    <dbReference type="NCBI Taxonomy" id="568900"/>
    <lineage>
        <taxon>Eukaryota</taxon>
        <taxon>Sar</taxon>
        <taxon>Stramenopiles</taxon>
        <taxon>Ochrophyta</taxon>
        <taxon>Bacillariophyta</taxon>
        <taxon>Bacillariophyceae</taxon>
        <taxon>Bacillariophycidae</taxon>
        <taxon>Naviculales</taxon>
        <taxon>Naviculaceae</taxon>
        <taxon>Seminavis</taxon>
    </lineage>
</organism>
<feature type="coiled-coil region" evidence="1">
    <location>
        <begin position="347"/>
        <end position="374"/>
    </location>
</feature>
<proteinExistence type="predicted"/>
<gene>
    <name evidence="3" type="ORF">SEMRO_39_G023940.1</name>
</gene>
<feature type="region of interest" description="Disordered" evidence="2">
    <location>
        <begin position="401"/>
        <end position="431"/>
    </location>
</feature>
<dbReference type="AlphaFoldDB" id="A0A9N8DCX4"/>
<evidence type="ECO:0000313" key="4">
    <source>
        <dbReference type="Proteomes" id="UP001153069"/>
    </source>
</evidence>
<feature type="compositionally biased region" description="Basic and acidic residues" evidence="2">
    <location>
        <begin position="251"/>
        <end position="269"/>
    </location>
</feature>
<evidence type="ECO:0000313" key="3">
    <source>
        <dbReference type="EMBL" id="CAB9498464.1"/>
    </source>
</evidence>
<evidence type="ECO:0000256" key="1">
    <source>
        <dbReference type="SAM" id="Coils"/>
    </source>
</evidence>
<name>A0A9N8DCX4_9STRA</name>
<comment type="caution">
    <text evidence="3">The sequence shown here is derived from an EMBL/GenBank/DDBJ whole genome shotgun (WGS) entry which is preliminary data.</text>
</comment>
<keyword evidence="4" id="KW-1185">Reference proteome</keyword>
<keyword evidence="1" id="KW-0175">Coiled coil</keyword>
<feature type="compositionally biased region" description="Polar residues" evidence="2">
    <location>
        <begin position="416"/>
        <end position="431"/>
    </location>
</feature>
<feature type="region of interest" description="Disordered" evidence="2">
    <location>
        <begin position="243"/>
        <end position="271"/>
    </location>
</feature>
<dbReference type="EMBL" id="CAICTM010000039">
    <property type="protein sequence ID" value="CAB9498464.1"/>
    <property type="molecule type" value="Genomic_DNA"/>
</dbReference>
<accession>A0A9N8DCX4</accession>
<evidence type="ECO:0000256" key="2">
    <source>
        <dbReference type="SAM" id="MobiDB-lite"/>
    </source>
</evidence>
<protein>
    <submittedName>
        <fullName evidence="3">Uncharacterized protein</fullName>
    </submittedName>
</protein>
<dbReference type="Proteomes" id="UP001153069">
    <property type="component" value="Unassembled WGS sequence"/>
</dbReference>
<reference evidence="3" key="1">
    <citation type="submission" date="2020-06" db="EMBL/GenBank/DDBJ databases">
        <authorList>
            <consortium name="Plant Systems Biology data submission"/>
        </authorList>
    </citation>
    <scope>NUCLEOTIDE SEQUENCE</scope>
    <source>
        <strain evidence="3">D6</strain>
    </source>
</reference>
<dbReference type="OrthoDB" id="49538at2759"/>
<sequence>MASLPALVKQEVINCLATHAREIVMKSKAEGAKTEDQEKLMGKCYHGTDNHTPLLATFMAGRAPYDVCYNELPIQNNREGNENRTKLRQSFMLELKDILHCQVGSSFITHERGFTIEALQVSNGTKEIKGRNLSERALAVCANYKHAYRFYLEYTNSTNENPSGKKIEDMVVFVRQKMYVFLRGCKNTQGMRTKLKNETTKGKVSIFTEEEMPENYIFAGYMAFVLFGPMPLTHKTFSCLSPDGDGVPPQSRKEARKETVEAKKIDRDTGTGGFVPQEYVRGVPLQAKANAAFMEQRKWHEDRAHVRESWFIASSDYSSMMKELADIRVQIFEASDPDEIAELKKWRSDVLESMAKLRAHKKELQKRSSEMLLEEKNPKKAATAVTAFMQQVGAFGLISGSSETSPKSVPVVVNPTALSRSGTPSSIGLSQ</sequence>